<evidence type="ECO:0000313" key="2">
    <source>
        <dbReference type="Proteomes" id="UP001237642"/>
    </source>
</evidence>
<reference evidence="1" key="2">
    <citation type="submission" date="2023-05" db="EMBL/GenBank/DDBJ databases">
        <authorList>
            <person name="Schelkunov M.I."/>
        </authorList>
    </citation>
    <scope>NUCLEOTIDE SEQUENCE</scope>
    <source>
        <strain evidence="1">Hsosn_3</strain>
        <tissue evidence="1">Leaf</tissue>
    </source>
</reference>
<dbReference type="AlphaFoldDB" id="A0AAD8ITG7"/>
<name>A0AAD8ITG7_9APIA</name>
<reference evidence="1" key="1">
    <citation type="submission" date="2023-02" db="EMBL/GenBank/DDBJ databases">
        <title>Genome of toxic invasive species Heracleum sosnowskyi carries increased number of genes despite the absence of recent whole-genome duplications.</title>
        <authorList>
            <person name="Schelkunov M."/>
            <person name="Shtratnikova V."/>
            <person name="Makarenko M."/>
            <person name="Klepikova A."/>
            <person name="Omelchenko D."/>
            <person name="Novikova G."/>
            <person name="Obukhova E."/>
            <person name="Bogdanov V."/>
            <person name="Penin A."/>
            <person name="Logacheva M."/>
        </authorList>
    </citation>
    <scope>NUCLEOTIDE SEQUENCE</scope>
    <source>
        <strain evidence="1">Hsosn_3</strain>
        <tissue evidence="1">Leaf</tissue>
    </source>
</reference>
<gene>
    <name evidence="1" type="ORF">POM88_010848</name>
</gene>
<protein>
    <submittedName>
        <fullName evidence="1">Uncharacterized protein</fullName>
    </submittedName>
</protein>
<proteinExistence type="predicted"/>
<dbReference type="Proteomes" id="UP001237642">
    <property type="component" value="Unassembled WGS sequence"/>
</dbReference>
<sequence length="119" mass="13473">MVEVLGAYEAARLTTSQSTPSQQISDNSLDLVLRVSSEVYRMVRSLEMTEVPRELLNEQMHRLVDEAFSNQSDQVQHALWTEYMQLATALVDDALALYEKVILEFCKADSLPVLPLDVN</sequence>
<keyword evidence="2" id="KW-1185">Reference proteome</keyword>
<evidence type="ECO:0000313" key="1">
    <source>
        <dbReference type="EMBL" id="KAK1391792.1"/>
    </source>
</evidence>
<accession>A0AAD8ITG7</accession>
<dbReference type="EMBL" id="JAUIZM010000003">
    <property type="protein sequence ID" value="KAK1391792.1"/>
    <property type="molecule type" value="Genomic_DNA"/>
</dbReference>
<comment type="caution">
    <text evidence="1">The sequence shown here is derived from an EMBL/GenBank/DDBJ whole genome shotgun (WGS) entry which is preliminary data.</text>
</comment>
<organism evidence="1 2">
    <name type="scientific">Heracleum sosnowskyi</name>
    <dbReference type="NCBI Taxonomy" id="360622"/>
    <lineage>
        <taxon>Eukaryota</taxon>
        <taxon>Viridiplantae</taxon>
        <taxon>Streptophyta</taxon>
        <taxon>Embryophyta</taxon>
        <taxon>Tracheophyta</taxon>
        <taxon>Spermatophyta</taxon>
        <taxon>Magnoliopsida</taxon>
        <taxon>eudicotyledons</taxon>
        <taxon>Gunneridae</taxon>
        <taxon>Pentapetalae</taxon>
        <taxon>asterids</taxon>
        <taxon>campanulids</taxon>
        <taxon>Apiales</taxon>
        <taxon>Apiaceae</taxon>
        <taxon>Apioideae</taxon>
        <taxon>apioid superclade</taxon>
        <taxon>Tordylieae</taxon>
        <taxon>Tordyliinae</taxon>
        <taxon>Heracleum</taxon>
    </lineage>
</organism>